<proteinExistence type="inferred from homology"/>
<evidence type="ECO:0000256" key="1">
    <source>
        <dbReference type="ARBA" id="ARBA00022649"/>
    </source>
</evidence>
<keyword evidence="6" id="KW-1185">Reference proteome</keyword>
<dbReference type="Gene3D" id="1.20.120.580">
    <property type="entry name" value="bsu32300-like"/>
    <property type="match status" value="1"/>
</dbReference>
<evidence type="ECO:0000313" key="6">
    <source>
        <dbReference type="Proteomes" id="UP001303532"/>
    </source>
</evidence>
<name>A0ABZ0L0D7_9BACL</name>
<comment type="similarity">
    <text evidence="4">Belongs to the HepT RNase toxin family.</text>
</comment>
<evidence type="ECO:0000256" key="2">
    <source>
        <dbReference type="ARBA" id="ARBA00022722"/>
    </source>
</evidence>
<reference evidence="5 6" key="1">
    <citation type="submission" date="2023-01" db="EMBL/GenBank/DDBJ databases">
        <title>Sporosarcina sp. nov., isolated from Korean tranditional fermented seafood 'Jeotgal'.</title>
        <authorList>
            <person name="Yang A.-I."/>
        </authorList>
    </citation>
    <scope>NUCLEOTIDE SEQUENCE [LARGE SCALE GENOMIC DNA]</scope>
    <source>
        <strain evidence="5 6">B2O-1</strain>
    </source>
</reference>
<dbReference type="InterPro" id="IPR037038">
    <property type="entry name" value="HepT-like_sf"/>
</dbReference>
<dbReference type="InterPro" id="IPR008201">
    <property type="entry name" value="HepT-like"/>
</dbReference>
<accession>A0ABZ0L0D7</accession>
<evidence type="ECO:0000313" key="5">
    <source>
        <dbReference type="EMBL" id="WOV85935.1"/>
    </source>
</evidence>
<keyword evidence="3" id="KW-0378">Hydrolase</keyword>
<dbReference type="Proteomes" id="UP001303532">
    <property type="component" value="Chromosome"/>
</dbReference>
<dbReference type="PANTHER" id="PTHR33397">
    <property type="entry name" value="UPF0331 PROTEIN YUTE"/>
    <property type="match status" value="1"/>
</dbReference>
<keyword evidence="2" id="KW-0540">Nuclease</keyword>
<gene>
    <name evidence="5" type="ORF">PGH26_12385</name>
</gene>
<dbReference type="InterPro" id="IPR052379">
    <property type="entry name" value="Type_VII_TA_RNase"/>
</dbReference>
<dbReference type="NCBIfam" id="NF047751">
    <property type="entry name" value="HepT_toxin"/>
    <property type="match status" value="1"/>
</dbReference>
<evidence type="ECO:0000256" key="3">
    <source>
        <dbReference type="ARBA" id="ARBA00022801"/>
    </source>
</evidence>
<dbReference type="EMBL" id="CP116341">
    <property type="protein sequence ID" value="WOV85935.1"/>
    <property type="molecule type" value="Genomic_DNA"/>
</dbReference>
<evidence type="ECO:0000256" key="4">
    <source>
        <dbReference type="ARBA" id="ARBA00024207"/>
    </source>
</evidence>
<dbReference type="SUPFAM" id="SSF81593">
    <property type="entry name" value="Nucleotidyltransferase substrate binding subunit/domain"/>
    <property type="match status" value="1"/>
</dbReference>
<protein>
    <submittedName>
        <fullName evidence="5">DUF86 domain-containing protein</fullName>
    </submittedName>
</protein>
<keyword evidence="1" id="KW-1277">Toxin-antitoxin system</keyword>
<dbReference type="PANTHER" id="PTHR33397:SF3">
    <property type="entry name" value="MRNA NUCLEASE HEPT"/>
    <property type="match status" value="1"/>
</dbReference>
<organism evidence="5 6">
    <name type="scientific">Sporosarcina jeotgali</name>
    <dbReference type="NCBI Taxonomy" id="3020056"/>
    <lineage>
        <taxon>Bacteria</taxon>
        <taxon>Bacillati</taxon>
        <taxon>Bacillota</taxon>
        <taxon>Bacilli</taxon>
        <taxon>Bacillales</taxon>
        <taxon>Caryophanaceae</taxon>
        <taxon>Sporosarcina</taxon>
    </lineage>
</organism>
<dbReference type="Pfam" id="PF01934">
    <property type="entry name" value="HepT-like"/>
    <property type="match status" value="1"/>
</dbReference>
<sequence>MSSGRNDVILHKTAVIERGLNRIHEVYEGNRENLTDYTKQDSIILNIQRACEASIDLAMHVVSERKLGVPKASREAFRFLQEANLIEEDLASSLMNMVGFRNIAVHDYQKLDLDILEAILEKHIENFRSFSKIILYM</sequence>